<feature type="region of interest" description="Disordered" evidence="1">
    <location>
        <begin position="79"/>
        <end position="139"/>
    </location>
</feature>
<reference evidence="2 3" key="1">
    <citation type="journal article" date="2019" name="Sci. Rep.">
        <title>Orb-weaving spider Araneus ventricosus genome elucidates the spidroin gene catalogue.</title>
        <authorList>
            <person name="Kono N."/>
            <person name="Nakamura H."/>
            <person name="Ohtoshi R."/>
            <person name="Moran D.A.P."/>
            <person name="Shinohara A."/>
            <person name="Yoshida Y."/>
            <person name="Fujiwara M."/>
            <person name="Mori M."/>
            <person name="Tomita M."/>
            <person name="Arakawa K."/>
        </authorList>
    </citation>
    <scope>NUCLEOTIDE SEQUENCE [LARGE SCALE GENOMIC DNA]</scope>
</reference>
<organism evidence="2 3">
    <name type="scientific">Araneus ventricosus</name>
    <name type="common">Orbweaver spider</name>
    <name type="synonym">Epeira ventricosa</name>
    <dbReference type="NCBI Taxonomy" id="182803"/>
    <lineage>
        <taxon>Eukaryota</taxon>
        <taxon>Metazoa</taxon>
        <taxon>Ecdysozoa</taxon>
        <taxon>Arthropoda</taxon>
        <taxon>Chelicerata</taxon>
        <taxon>Arachnida</taxon>
        <taxon>Araneae</taxon>
        <taxon>Araneomorphae</taxon>
        <taxon>Entelegynae</taxon>
        <taxon>Araneoidea</taxon>
        <taxon>Araneidae</taxon>
        <taxon>Araneus</taxon>
    </lineage>
</organism>
<feature type="compositionally biased region" description="Basic and acidic residues" evidence="1">
    <location>
        <begin position="114"/>
        <end position="124"/>
    </location>
</feature>
<evidence type="ECO:0000313" key="2">
    <source>
        <dbReference type="EMBL" id="GBM98886.1"/>
    </source>
</evidence>
<dbReference type="AlphaFoldDB" id="A0A4Y2KBE5"/>
<dbReference type="EMBL" id="BGPR01004367">
    <property type="protein sequence ID" value="GBM98886.1"/>
    <property type="molecule type" value="Genomic_DNA"/>
</dbReference>
<keyword evidence="3" id="KW-1185">Reference proteome</keyword>
<dbReference type="OrthoDB" id="6426964at2759"/>
<accession>A0A4Y2KBE5</accession>
<dbReference type="Proteomes" id="UP000499080">
    <property type="component" value="Unassembled WGS sequence"/>
</dbReference>
<gene>
    <name evidence="2" type="ORF">AVEN_180172_1</name>
</gene>
<evidence type="ECO:0000313" key="3">
    <source>
        <dbReference type="Proteomes" id="UP000499080"/>
    </source>
</evidence>
<evidence type="ECO:0000256" key="1">
    <source>
        <dbReference type="SAM" id="MobiDB-lite"/>
    </source>
</evidence>
<sequence>MTFLICSSSCLNPFDAICFTQTTLDILRHSVYEVYNLSAAEESISKELPERIYLGPYRKDSQRHHELCMCRTRKCHHNAQADDSGSRIPTLPQITQTAPTFKGKQIRASVNRSKSCDRLDEGQRKNSTSSTFPSKLGSIKASNSLPSLTNPFPRRVPAALLAAISQRLGPDVHPEDTVVIEMSAENINSKMRHAFTVQELREVVSRYEEQVGRKVKPIPLESVLDPNDDGPITFEIRHGKERNVFKLPTGKLKGNKKWQVIFTIGKTQKNLSTLHAK</sequence>
<comment type="caution">
    <text evidence="2">The sequence shown here is derived from an EMBL/GenBank/DDBJ whole genome shotgun (WGS) entry which is preliminary data.</text>
</comment>
<proteinExistence type="predicted"/>
<protein>
    <submittedName>
        <fullName evidence="2">Uncharacterized protein</fullName>
    </submittedName>
</protein>
<name>A0A4Y2KBE5_ARAVE</name>